<keyword evidence="3" id="KW-1185">Reference proteome</keyword>
<organism evidence="2 3">
    <name type="scientific">Ancylostoma ceylanicum</name>
    <dbReference type="NCBI Taxonomy" id="53326"/>
    <lineage>
        <taxon>Eukaryota</taxon>
        <taxon>Metazoa</taxon>
        <taxon>Ecdysozoa</taxon>
        <taxon>Nematoda</taxon>
        <taxon>Chromadorea</taxon>
        <taxon>Rhabditida</taxon>
        <taxon>Rhabditina</taxon>
        <taxon>Rhabditomorpha</taxon>
        <taxon>Strongyloidea</taxon>
        <taxon>Ancylostomatidae</taxon>
        <taxon>Ancylostomatinae</taxon>
        <taxon>Ancylostoma</taxon>
    </lineage>
</organism>
<dbReference type="Proteomes" id="UP000024635">
    <property type="component" value="Unassembled WGS sequence"/>
</dbReference>
<reference evidence="3" key="1">
    <citation type="journal article" date="2015" name="Nat. Genet.">
        <title>The genome and transcriptome of the zoonotic hookworm Ancylostoma ceylanicum identify infection-specific gene families.</title>
        <authorList>
            <person name="Schwarz E.M."/>
            <person name="Hu Y."/>
            <person name="Antoshechkin I."/>
            <person name="Miller M.M."/>
            <person name="Sternberg P.W."/>
            <person name="Aroian R.V."/>
        </authorList>
    </citation>
    <scope>NUCLEOTIDE SEQUENCE</scope>
    <source>
        <strain evidence="3">HY135</strain>
    </source>
</reference>
<evidence type="ECO:0000256" key="1">
    <source>
        <dbReference type="SAM" id="MobiDB-lite"/>
    </source>
</evidence>
<feature type="region of interest" description="Disordered" evidence="1">
    <location>
        <begin position="109"/>
        <end position="140"/>
    </location>
</feature>
<evidence type="ECO:0000313" key="2">
    <source>
        <dbReference type="EMBL" id="EYB82478.1"/>
    </source>
</evidence>
<name>A0A016RVX5_9BILA</name>
<accession>A0A016RVX5</accession>
<sequence length="170" mass="19551">MMVADHSRATEIANRWQRFYKKKRSELAESAKNFGSLWAPEGDYYIERSEHGPGGDSKGLYVNLQQSSRELRIAFDHTTFFNTFIYRVMLRMYYRQYWHQITARTKGRYKEHNTTSSKANNKVATHHTKGTGSGEGNNERVGVEQVGKHVGEEAAVDRHIPCVALETSHL</sequence>
<feature type="compositionally biased region" description="Polar residues" evidence="1">
    <location>
        <begin position="114"/>
        <end position="123"/>
    </location>
</feature>
<protein>
    <submittedName>
        <fullName evidence="2">Uncharacterized protein</fullName>
    </submittedName>
</protein>
<dbReference type="AlphaFoldDB" id="A0A016RVX5"/>
<evidence type="ECO:0000313" key="3">
    <source>
        <dbReference type="Proteomes" id="UP000024635"/>
    </source>
</evidence>
<comment type="caution">
    <text evidence="2">The sequence shown here is derived from an EMBL/GenBank/DDBJ whole genome shotgun (WGS) entry which is preliminary data.</text>
</comment>
<proteinExistence type="predicted"/>
<gene>
    <name evidence="2" type="primary">Acey_s0359.g3429</name>
    <name evidence="2" type="ORF">Y032_0359g3429</name>
</gene>
<dbReference type="EMBL" id="JARK01001695">
    <property type="protein sequence ID" value="EYB82478.1"/>
    <property type="molecule type" value="Genomic_DNA"/>
</dbReference>